<accession>A0ABT2ZNE0</accession>
<keyword evidence="3" id="KW-1185">Reference proteome</keyword>
<dbReference type="InterPro" id="IPR022062">
    <property type="entry name" value="DUF3618"/>
</dbReference>
<reference evidence="2 3" key="1">
    <citation type="submission" date="2022-10" db="EMBL/GenBank/DDBJ databases">
        <title>Defluviimonas sp. nov., isolated from ocean surface sediments.</title>
        <authorList>
            <person name="He W."/>
            <person name="Wang L."/>
            <person name="Zhang D.-F."/>
        </authorList>
    </citation>
    <scope>NUCLEOTIDE SEQUENCE [LARGE SCALE GENOMIC DNA]</scope>
    <source>
        <strain evidence="2 3">WL0050</strain>
    </source>
</reference>
<feature type="region of interest" description="Disordered" evidence="1">
    <location>
        <begin position="1"/>
        <end position="21"/>
    </location>
</feature>
<feature type="region of interest" description="Disordered" evidence="1">
    <location>
        <begin position="294"/>
        <end position="328"/>
    </location>
</feature>
<dbReference type="Pfam" id="PF12277">
    <property type="entry name" value="DUF3618"/>
    <property type="match status" value="1"/>
</dbReference>
<dbReference type="Proteomes" id="UP001652564">
    <property type="component" value="Unassembled WGS sequence"/>
</dbReference>
<dbReference type="RefSeq" id="WP_263739833.1">
    <property type="nucleotide sequence ID" value="NZ_JAOWKZ010000002.1"/>
</dbReference>
<name>A0ABT2ZNE0_9RHOB</name>
<dbReference type="EMBL" id="JAOWKZ010000002">
    <property type="protein sequence ID" value="MCV2872654.1"/>
    <property type="molecule type" value="Genomic_DNA"/>
</dbReference>
<comment type="caution">
    <text evidence="2">The sequence shown here is derived from an EMBL/GenBank/DDBJ whole genome shotgun (WGS) entry which is preliminary data.</text>
</comment>
<gene>
    <name evidence="2" type="ORF">OEZ71_10145</name>
</gene>
<evidence type="ECO:0000256" key="1">
    <source>
        <dbReference type="SAM" id="MobiDB-lite"/>
    </source>
</evidence>
<proteinExistence type="predicted"/>
<protein>
    <submittedName>
        <fullName evidence="2">DUF3618 domain-containing protein</fullName>
    </submittedName>
</protein>
<sequence>MRKPSRRHSIMTHHSDSRTIETELERNRARLSETLEELQDRVSVDHLAKEALGLIKTNAVAYTSSIDRAVRSNPLALTVTGIGLAWLIFGGRKESPEPSAAVMNRWEDEGGSPMPAHGAAAGHASDGDTEWFDKLDALRTTASQALRRLESDARSYSGNASDFAADRAKIIASFTDDLRANLRQGLDTLSEAARERVIEAREAAYSAHLRAAQTARKGGREAERLINEHPMIAGAVAMALGAAFAAALPRTRIEDRAFGEDRDRLMERAAALLKEERGRMTRVAEGVAEELKTSAEDAVRSAPAAASEIGDNLRDRAIAEAGRTPSKS</sequence>
<evidence type="ECO:0000313" key="2">
    <source>
        <dbReference type="EMBL" id="MCV2872654.1"/>
    </source>
</evidence>
<organism evidence="2 3">
    <name type="scientific">Albidovulum litorale</name>
    <dbReference type="NCBI Taxonomy" id="2984134"/>
    <lineage>
        <taxon>Bacteria</taxon>
        <taxon>Pseudomonadati</taxon>
        <taxon>Pseudomonadota</taxon>
        <taxon>Alphaproteobacteria</taxon>
        <taxon>Rhodobacterales</taxon>
        <taxon>Paracoccaceae</taxon>
        <taxon>Albidovulum</taxon>
    </lineage>
</organism>
<evidence type="ECO:0000313" key="3">
    <source>
        <dbReference type="Proteomes" id="UP001652564"/>
    </source>
</evidence>
<feature type="compositionally biased region" description="Basic residues" evidence="1">
    <location>
        <begin position="1"/>
        <end position="11"/>
    </location>
</feature>